<dbReference type="GO" id="GO:0008360">
    <property type="term" value="P:regulation of cell shape"/>
    <property type="evidence" value="ECO:0007669"/>
    <property type="project" value="UniProtKB-KW"/>
</dbReference>
<dbReference type="GO" id="GO:0005886">
    <property type="term" value="C:plasma membrane"/>
    <property type="evidence" value="ECO:0007669"/>
    <property type="project" value="UniProtKB-SubCell"/>
</dbReference>
<protein>
    <recommendedName>
        <fullName evidence="17">Probable peptidoglycan glycosyltransferase FtsW</fullName>
        <ecNumber evidence="19">2.4.99.28</ecNumber>
    </recommendedName>
    <alternativeName>
        <fullName evidence="18">Cell division protein FtsW</fullName>
    </alternativeName>
    <alternativeName>
        <fullName evidence="15">Cell wall polymerase</fullName>
    </alternativeName>
    <alternativeName>
        <fullName evidence="14">Peptidoglycan polymerase</fullName>
    </alternativeName>
</protein>
<comment type="caution">
    <text evidence="22">The sequence shown here is derived from an EMBL/GenBank/DDBJ whole genome shotgun (WGS) entry which is preliminary data.</text>
</comment>
<reference evidence="22 23" key="1">
    <citation type="journal article" date="2016" name="Nat. Commun.">
        <title>Thousands of microbial genomes shed light on interconnected biogeochemical processes in an aquifer system.</title>
        <authorList>
            <person name="Anantharaman K."/>
            <person name="Brown C.T."/>
            <person name="Hug L.A."/>
            <person name="Sharon I."/>
            <person name="Castelle C.J."/>
            <person name="Probst A.J."/>
            <person name="Thomas B.C."/>
            <person name="Singh A."/>
            <person name="Wilkins M.J."/>
            <person name="Karaoz U."/>
            <person name="Brodie E.L."/>
            <person name="Williams K.H."/>
            <person name="Hubbard S.S."/>
            <person name="Banfield J.F."/>
        </authorList>
    </citation>
    <scope>NUCLEOTIDE SEQUENCE [LARGE SCALE GENOMIC DNA]</scope>
</reference>
<evidence type="ECO:0000256" key="16">
    <source>
        <dbReference type="ARBA" id="ARBA00038053"/>
    </source>
</evidence>
<keyword evidence="9" id="KW-0573">Peptidoglycan synthesis</keyword>
<evidence type="ECO:0000256" key="15">
    <source>
        <dbReference type="ARBA" id="ARBA00033270"/>
    </source>
</evidence>
<sequence length="363" mass="40088">MKIRLKKQRKSYDKILLLTTVTFTLLGILFILDASGPEALNKFSDRFYFARQQLYWGVLGTFLMLFVSRINYSVWKKFAVVLFFLTLVTLIVVLIPPIGVKVLGAKRWIVLGEFTFQPSEIVKLTLAIYIAKVAASGKKILAYLVPLIVVLFLVMLQPDLGTALIIAVVTFSQLYISGLPILNLFYIGFGGVIASLLLIIGSAYRRSRLLTFLHPINDVLGRSYHITQILYALGSGGLLGVGLGQSRQKYLFLPEAATDSIFAVISEEIGFVGAFIVILLFIFFIARCIKIVKTAPDKFSFILALGITSWLASQTLINLNSIVVLTPLTGVPLPFFSYGGSSIISILIAIGILLNISRHAETR</sequence>
<evidence type="ECO:0000256" key="9">
    <source>
        <dbReference type="ARBA" id="ARBA00022984"/>
    </source>
</evidence>
<dbReference type="PANTHER" id="PTHR30474:SF2">
    <property type="entry name" value="PEPTIDOGLYCAN GLYCOSYLTRANSFERASE FTSW-RELATED"/>
    <property type="match status" value="1"/>
</dbReference>
<dbReference type="GO" id="GO:0009252">
    <property type="term" value="P:peptidoglycan biosynthetic process"/>
    <property type="evidence" value="ECO:0007669"/>
    <property type="project" value="UniProtKB-KW"/>
</dbReference>
<keyword evidence="6" id="KW-0808">Transferase</keyword>
<keyword evidence="7 21" id="KW-0812">Transmembrane</keyword>
<evidence type="ECO:0000256" key="6">
    <source>
        <dbReference type="ARBA" id="ARBA00022679"/>
    </source>
</evidence>
<dbReference type="Proteomes" id="UP000179221">
    <property type="component" value="Unassembled WGS sequence"/>
</dbReference>
<comment type="pathway">
    <text evidence="2">Cell wall biogenesis; peptidoglycan biosynthesis.</text>
</comment>
<dbReference type="GO" id="GO:0008955">
    <property type="term" value="F:peptidoglycan glycosyltransferase activity"/>
    <property type="evidence" value="ECO:0007669"/>
    <property type="project" value="UniProtKB-EC"/>
</dbReference>
<feature type="transmembrane region" description="Helical" evidence="21">
    <location>
        <begin position="301"/>
        <end position="323"/>
    </location>
</feature>
<evidence type="ECO:0000256" key="4">
    <source>
        <dbReference type="ARBA" id="ARBA00022618"/>
    </source>
</evidence>
<evidence type="ECO:0000256" key="20">
    <source>
        <dbReference type="ARBA" id="ARBA00049902"/>
    </source>
</evidence>
<keyword evidence="4 22" id="KW-0132">Cell division</keyword>
<feature type="transmembrane region" description="Helical" evidence="21">
    <location>
        <begin position="54"/>
        <end position="72"/>
    </location>
</feature>
<dbReference type="InterPro" id="IPR013437">
    <property type="entry name" value="FtsW"/>
</dbReference>
<keyword evidence="8" id="KW-0133">Cell shape</keyword>
<accession>A0A1F7YJY8</accession>
<dbReference type="GO" id="GO:0015648">
    <property type="term" value="F:lipid-linked peptidoglycan transporter activity"/>
    <property type="evidence" value="ECO:0007669"/>
    <property type="project" value="TreeGrafter"/>
</dbReference>
<evidence type="ECO:0000313" key="22">
    <source>
        <dbReference type="EMBL" id="OGM27510.1"/>
    </source>
</evidence>
<feature type="transmembrane region" description="Helical" evidence="21">
    <location>
        <begin position="140"/>
        <end position="156"/>
    </location>
</feature>
<evidence type="ECO:0000256" key="12">
    <source>
        <dbReference type="ARBA" id="ARBA00023306"/>
    </source>
</evidence>
<evidence type="ECO:0000256" key="21">
    <source>
        <dbReference type="SAM" id="Phobius"/>
    </source>
</evidence>
<dbReference type="NCBIfam" id="TIGR02614">
    <property type="entry name" value="ftsW"/>
    <property type="match status" value="1"/>
</dbReference>
<keyword evidence="13" id="KW-0961">Cell wall biogenesis/degradation</keyword>
<dbReference type="InterPro" id="IPR001182">
    <property type="entry name" value="FtsW/RodA"/>
</dbReference>
<gene>
    <name evidence="22" type="ORF">A2628_01845</name>
</gene>
<feature type="transmembrane region" description="Helical" evidence="21">
    <location>
        <begin position="12"/>
        <end position="34"/>
    </location>
</feature>
<evidence type="ECO:0000256" key="7">
    <source>
        <dbReference type="ARBA" id="ARBA00022692"/>
    </source>
</evidence>
<dbReference type="EMBL" id="MGGL01000004">
    <property type="protein sequence ID" value="OGM27510.1"/>
    <property type="molecule type" value="Genomic_DNA"/>
</dbReference>
<dbReference type="PANTHER" id="PTHR30474">
    <property type="entry name" value="CELL CYCLE PROTEIN"/>
    <property type="match status" value="1"/>
</dbReference>
<keyword evidence="10 21" id="KW-1133">Transmembrane helix</keyword>
<evidence type="ECO:0000256" key="19">
    <source>
        <dbReference type="ARBA" id="ARBA00044770"/>
    </source>
</evidence>
<evidence type="ECO:0000256" key="18">
    <source>
        <dbReference type="ARBA" id="ARBA00041418"/>
    </source>
</evidence>
<evidence type="ECO:0000256" key="14">
    <source>
        <dbReference type="ARBA" id="ARBA00032370"/>
    </source>
</evidence>
<dbReference type="GO" id="GO:0032153">
    <property type="term" value="C:cell division site"/>
    <property type="evidence" value="ECO:0007669"/>
    <property type="project" value="TreeGrafter"/>
</dbReference>
<keyword evidence="3" id="KW-1003">Cell membrane</keyword>
<evidence type="ECO:0000256" key="2">
    <source>
        <dbReference type="ARBA" id="ARBA00004752"/>
    </source>
</evidence>
<evidence type="ECO:0000313" key="23">
    <source>
        <dbReference type="Proteomes" id="UP000179221"/>
    </source>
</evidence>
<comment type="similarity">
    <text evidence="16">Belongs to the SEDS family. FtsW subfamily.</text>
</comment>
<evidence type="ECO:0000256" key="1">
    <source>
        <dbReference type="ARBA" id="ARBA00004651"/>
    </source>
</evidence>
<proteinExistence type="inferred from homology"/>
<feature type="transmembrane region" description="Helical" evidence="21">
    <location>
        <begin position="335"/>
        <end position="356"/>
    </location>
</feature>
<dbReference type="EC" id="2.4.99.28" evidence="19"/>
<comment type="subcellular location">
    <subcellularLocation>
        <location evidence="1">Cell membrane</location>
        <topology evidence="1">Multi-pass membrane protein</topology>
    </subcellularLocation>
</comment>
<evidence type="ECO:0000256" key="5">
    <source>
        <dbReference type="ARBA" id="ARBA00022676"/>
    </source>
</evidence>
<evidence type="ECO:0000256" key="17">
    <source>
        <dbReference type="ARBA" id="ARBA00041185"/>
    </source>
</evidence>
<feature type="transmembrane region" description="Helical" evidence="21">
    <location>
        <begin position="79"/>
        <end position="98"/>
    </location>
</feature>
<dbReference type="AlphaFoldDB" id="A0A1F7YJY8"/>
<evidence type="ECO:0000256" key="10">
    <source>
        <dbReference type="ARBA" id="ARBA00022989"/>
    </source>
</evidence>
<evidence type="ECO:0000256" key="8">
    <source>
        <dbReference type="ARBA" id="ARBA00022960"/>
    </source>
</evidence>
<feature type="transmembrane region" description="Helical" evidence="21">
    <location>
        <begin position="224"/>
        <end position="244"/>
    </location>
</feature>
<keyword evidence="12" id="KW-0131">Cell cycle</keyword>
<dbReference type="Pfam" id="PF01098">
    <property type="entry name" value="FTSW_RODA_SPOVE"/>
    <property type="match status" value="1"/>
</dbReference>
<keyword evidence="11 21" id="KW-0472">Membrane</keyword>
<feature type="transmembrane region" description="Helical" evidence="21">
    <location>
        <begin position="269"/>
        <end position="289"/>
    </location>
</feature>
<name>A0A1F7YJY8_9BACT</name>
<evidence type="ECO:0000256" key="3">
    <source>
        <dbReference type="ARBA" id="ARBA00022475"/>
    </source>
</evidence>
<evidence type="ECO:0000256" key="13">
    <source>
        <dbReference type="ARBA" id="ARBA00023316"/>
    </source>
</evidence>
<dbReference type="GO" id="GO:0051301">
    <property type="term" value="P:cell division"/>
    <property type="evidence" value="ECO:0007669"/>
    <property type="project" value="UniProtKB-KW"/>
</dbReference>
<dbReference type="GO" id="GO:0071555">
    <property type="term" value="P:cell wall organization"/>
    <property type="evidence" value="ECO:0007669"/>
    <property type="project" value="UniProtKB-KW"/>
</dbReference>
<evidence type="ECO:0000256" key="11">
    <source>
        <dbReference type="ARBA" id="ARBA00023136"/>
    </source>
</evidence>
<keyword evidence="5" id="KW-0328">Glycosyltransferase</keyword>
<feature type="transmembrane region" description="Helical" evidence="21">
    <location>
        <begin position="184"/>
        <end position="204"/>
    </location>
</feature>
<comment type="catalytic activity">
    <reaction evidence="20">
        <text>[GlcNAc-(1-&gt;4)-Mur2Ac(oyl-L-Ala-gamma-D-Glu-L-Lys-D-Ala-D-Ala)](n)-di-trans,octa-cis-undecaprenyl diphosphate + beta-D-GlcNAc-(1-&gt;4)-Mur2Ac(oyl-L-Ala-gamma-D-Glu-L-Lys-D-Ala-D-Ala)-di-trans,octa-cis-undecaprenyl diphosphate = [GlcNAc-(1-&gt;4)-Mur2Ac(oyl-L-Ala-gamma-D-Glu-L-Lys-D-Ala-D-Ala)](n+1)-di-trans,octa-cis-undecaprenyl diphosphate + di-trans,octa-cis-undecaprenyl diphosphate + H(+)</text>
        <dbReference type="Rhea" id="RHEA:23708"/>
        <dbReference type="Rhea" id="RHEA-COMP:9602"/>
        <dbReference type="Rhea" id="RHEA-COMP:9603"/>
        <dbReference type="ChEBI" id="CHEBI:15378"/>
        <dbReference type="ChEBI" id="CHEBI:58405"/>
        <dbReference type="ChEBI" id="CHEBI:60033"/>
        <dbReference type="ChEBI" id="CHEBI:78435"/>
        <dbReference type="EC" id="2.4.99.28"/>
    </reaction>
</comment>
<organism evidence="22 23">
    <name type="scientific">Candidatus Woesebacteria bacterium RIFCSPHIGHO2_01_FULL_40_22</name>
    <dbReference type="NCBI Taxonomy" id="1802499"/>
    <lineage>
        <taxon>Bacteria</taxon>
        <taxon>Candidatus Woeseibacteriota</taxon>
    </lineage>
</organism>